<keyword evidence="1" id="KW-0732">Signal</keyword>
<accession>F0R1F0</accession>
<reference evidence="2 3" key="1">
    <citation type="journal article" date="2011" name="Stand. Genomic Sci.">
        <title>Complete genome sequence of Bacteroides salanitronis type strain (BL78).</title>
        <authorList>
            <person name="Gronow S."/>
            <person name="Held B."/>
            <person name="Lucas S."/>
            <person name="Lapidus A."/>
            <person name="Del Rio T.G."/>
            <person name="Nolan M."/>
            <person name="Tice H."/>
            <person name="Deshpande S."/>
            <person name="Cheng J.F."/>
            <person name="Pitluck S."/>
            <person name="Liolios K."/>
            <person name="Pagani I."/>
            <person name="Ivanova N."/>
            <person name="Mavromatis K."/>
            <person name="Pati A."/>
            <person name="Tapia R."/>
            <person name="Han C."/>
            <person name="Goodwin L."/>
            <person name="Chen A."/>
            <person name="Palaniappan K."/>
            <person name="Land M."/>
            <person name="Hauser L."/>
            <person name="Chang Y.J."/>
            <person name="Jeffries C.D."/>
            <person name="Brambilla E.M."/>
            <person name="Rohde M."/>
            <person name="Goker M."/>
            <person name="Detter J.C."/>
            <person name="Woyke T."/>
            <person name="Bristow J."/>
            <person name="Markowitz V."/>
            <person name="Hugenholtz P."/>
            <person name="Kyrpides N.C."/>
            <person name="Klenk H.P."/>
            <person name="Eisen J.A."/>
        </authorList>
    </citation>
    <scope>NUCLEOTIDE SEQUENCE [LARGE SCALE GENOMIC DNA]</scope>
    <source>
        <strain evidence="2 3">DSM 18170</strain>
    </source>
</reference>
<dbReference type="AlphaFoldDB" id="F0R1F0"/>
<gene>
    <name evidence="2" type="ordered locus">Bacsa_2862</name>
</gene>
<evidence type="ECO:0000313" key="2">
    <source>
        <dbReference type="EMBL" id="ADY37394.1"/>
    </source>
</evidence>
<dbReference type="eggNOG" id="ENOG50332C5">
    <property type="taxonomic scope" value="Bacteria"/>
</dbReference>
<dbReference type="Proteomes" id="UP000007486">
    <property type="component" value="Chromosome"/>
</dbReference>
<dbReference type="RefSeq" id="WP_013618767.1">
    <property type="nucleotide sequence ID" value="NC_015164.1"/>
</dbReference>
<feature type="signal peptide" evidence="1">
    <location>
        <begin position="1"/>
        <end position="20"/>
    </location>
</feature>
<evidence type="ECO:0000313" key="3">
    <source>
        <dbReference type="Proteomes" id="UP000007486"/>
    </source>
</evidence>
<dbReference type="KEGG" id="bsa:Bacsa_2862"/>
<evidence type="ECO:0000256" key="1">
    <source>
        <dbReference type="SAM" id="SignalP"/>
    </source>
</evidence>
<evidence type="ECO:0008006" key="4">
    <source>
        <dbReference type="Google" id="ProtNLM"/>
    </source>
</evidence>
<protein>
    <recommendedName>
        <fullName evidence="4">DUF1735 domain-containing protein</fullName>
    </recommendedName>
</protein>
<name>F0R1F0_PHOSB</name>
<dbReference type="PROSITE" id="PS51257">
    <property type="entry name" value="PROKAR_LIPOPROTEIN"/>
    <property type="match status" value="1"/>
</dbReference>
<dbReference type="STRING" id="667015.Bacsa_2862"/>
<dbReference type="EMBL" id="CP002530">
    <property type="protein sequence ID" value="ADY37394.1"/>
    <property type="molecule type" value="Genomic_DNA"/>
</dbReference>
<dbReference type="OrthoDB" id="1049928at2"/>
<organism evidence="2 3">
    <name type="scientific">Phocaeicola salanitronis (strain DSM 18170 / JCM 13657 / CCUG 60908 / BL78)</name>
    <name type="common">Bacteroides salanitronis</name>
    <dbReference type="NCBI Taxonomy" id="667015"/>
    <lineage>
        <taxon>Bacteria</taxon>
        <taxon>Pseudomonadati</taxon>
        <taxon>Bacteroidota</taxon>
        <taxon>Bacteroidia</taxon>
        <taxon>Bacteroidales</taxon>
        <taxon>Bacteroidaceae</taxon>
        <taxon>Phocaeicola</taxon>
    </lineage>
</organism>
<keyword evidence="3" id="KW-1185">Reference proteome</keyword>
<dbReference type="HOGENOM" id="CLU_1048288_0_0_10"/>
<proteinExistence type="predicted"/>
<sequence>MKLNKYILSLCVSVATLLSACDTDNEGAIYGGGDNAGITFELATQSVSFPSTGYEGFDVEVLRAKTAGELTIDVTASLVNGGELEPLPSTISVPSTVTFKDGEFKTNIHVSVGDITPGQNYQIIINLPETHANIDFIGSKTVTIFRDYTYSVLGTGTFQSTAMAEEGQDYAEWEVEVQKANQVEWYKAISLYEEGLDVVFKVNSNEVTVDSQPAWTDATYGKVHVAGSGKLENGVITVKLEHSIPGVGSYGSYNETLILPVSE</sequence>
<feature type="chain" id="PRO_5003257423" description="DUF1735 domain-containing protein" evidence="1">
    <location>
        <begin position="21"/>
        <end position="263"/>
    </location>
</feature>